<evidence type="ECO:0000256" key="1">
    <source>
        <dbReference type="ARBA" id="ARBA00007594"/>
    </source>
</evidence>
<dbReference type="SUPFAM" id="SSF55129">
    <property type="entry name" value="Ribosomal protein L30p/L7e"/>
    <property type="match status" value="1"/>
</dbReference>
<dbReference type="InterPro" id="IPR039699">
    <property type="entry name" value="Ribosomal_uL30"/>
</dbReference>
<dbReference type="InterPro" id="IPR012988">
    <property type="entry name" value="Ribosomal_uL30_N_euk"/>
</dbReference>
<dbReference type="AlphaFoldDB" id="F2DFP5"/>
<dbReference type="GO" id="GO:0003723">
    <property type="term" value="F:RNA binding"/>
    <property type="evidence" value="ECO:0007669"/>
    <property type="project" value="InterPro"/>
</dbReference>
<dbReference type="GO" id="GO:0005840">
    <property type="term" value="C:ribosome"/>
    <property type="evidence" value="ECO:0007669"/>
    <property type="project" value="UniProtKB-KW"/>
</dbReference>
<dbReference type="Pfam" id="PF00327">
    <property type="entry name" value="Ribosomal_L30"/>
    <property type="match status" value="1"/>
</dbReference>
<dbReference type="InterPro" id="IPR005998">
    <property type="entry name" value="Ribosomal_uL30_euk"/>
</dbReference>
<dbReference type="InterPro" id="IPR018038">
    <property type="entry name" value="Ribosomal_uL30_CS"/>
</dbReference>
<name>F2DFP5_HORVV</name>
<evidence type="ECO:0000256" key="3">
    <source>
        <dbReference type="ARBA" id="ARBA00023274"/>
    </source>
</evidence>
<dbReference type="Gene3D" id="3.30.1390.20">
    <property type="entry name" value="Ribosomal protein L30, ferredoxin-like fold domain"/>
    <property type="match status" value="1"/>
</dbReference>
<dbReference type="CDD" id="cd01657">
    <property type="entry name" value="Ribosomal_L7_archeal_euk"/>
    <property type="match status" value="1"/>
</dbReference>
<keyword evidence="2" id="KW-0689">Ribosomal protein</keyword>
<sequence>MSSKQEAAKTVKAETKLPPVPEAVLKRRKANLAKAEALKKKTVETRKAAVTKRRAIFKKAEQYVREYKKTELETLRLKRQARKNNNFYVPPQAKVAVVIRIRGINGLAPKPKKILQLLRLRQINNAVFVRLTSATINMLRIVEPYIAYGYPNLKTVKELVYKRGFAKVDGKRVPIVDNTVVEQKLGQHGLVCVEDVVHEILTCGQNFKFAANFLWPFKLNPPRGGFNQVTRSYCDGGDFGNREDEINKLVHRMI</sequence>
<evidence type="ECO:0000259" key="5">
    <source>
        <dbReference type="Pfam" id="PF08079"/>
    </source>
</evidence>
<dbReference type="PROSITE" id="PS00634">
    <property type="entry name" value="RIBOSOMAL_L30"/>
    <property type="match status" value="1"/>
</dbReference>
<dbReference type="InterPro" id="IPR035808">
    <property type="entry name" value="Ribosomal_uL30_euk_arc"/>
</dbReference>
<feature type="domain" description="Large ribosomal subunit protein uL30-like ferredoxin-like fold" evidence="4">
    <location>
        <begin position="97"/>
        <end position="146"/>
    </location>
</feature>
<dbReference type="FunFam" id="3.30.1390.20:FF:000003">
    <property type="entry name" value="60S ribosomal protein L7"/>
    <property type="match status" value="1"/>
</dbReference>
<protein>
    <submittedName>
        <fullName evidence="6">Predicted protein</fullName>
    </submittedName>
</protein>
<dbReference type="InterPro" id="IPR016082">
    <property type="entry name" value="Ribosomal_uL30_ferredoxin-like"/>
</dbReference>
<dbReference type="InterPro" id="IPR036919">
    <property type="entry name" value="Ribo_uL30_ferredoxin-like_sf"/>
</dbReference>
<organism evidence="6">
    <name type="scientific">Hordeum vulgare subsp. vulgare</name>
    <name type="common">Domesticated barley</name>
    <dbReference type="NCBI Taxonomy" id="112509"/>
    <lineage>
        <taxon>Eukaryota</taxon>
        <taxon>Viridiplantae</taxon>
        <taxon>Streptophyta</taxon>
        <taxon>Embryophyta</taxon>
        <taxon>Tracheophyta</taxon>
        <taxon>Spermatophyta</taxon>
        <taxon>Magnoliopsida</taxon>
        <taxon>Liliopsida</taxon>
        <taxon>Poales</taxon>
        <taxon>Poaceae</taxon>
        <taxon>BOP clade</taxon>
        <taxon>Pooideae</taxon>
        <taxon>Triticodae</taxon>
        <taxon>Triticeae</taxon>
        <taxon>Hordeinae</taxon>
        <taxon>Hordeum</taxon>
    </lineage>
</organism>
<evidence type="ECO:0000259" key="4">
    <source>
        <dbReference type="Pfam" id="PF00327"/>
    </source>
</evidence>
<dbReference type="Pfam" id="PF08079">
    <property type="entry name" value="Ribosomal_L30_N"/>
    <property type="match status" value="1"/>
</dbReference>
<proteinExistence type="evidence at transcript level"/>
<accession>F2DFP5</accession>
<feature type="domain" description="Large ribosomal subunit protein uL30 N-terminal eukaryotes" evidence="5">
    <location>
        <begin position="20"/>
        <end position="91"/>
    </location>
</feature>
<comment type="similarity">
    <text evidence="1">Belongs to the universal ribosomal protein uL30 family.</text>
</comment>
<reference evidence="6" key="1">
    <citation type="journal article" date="2011" name="Plant Physiol.">
        <title>Comprehensive sequence analysis of 24,783 barley full-length cDNAs derived from 12 clone libraries.</title>
        <authorList>
            <person name="Matsumoto T."/>
            <person name="Tanaka T."/>
            <person name="Sakai H."/>
            <person name="Amano N."/>
            <person name="Kanamori H."/>
            <person name="Kurita K."/>
            <person name="Kikuta A."/>
            <person name="Kamiya K."/>
            <person name="Yamamoto M."/>
            <person name="Ikawa H."/>
            <person name="Fujii N."/>
            <person name="Hori K."/>
            <person name="Itoh T."/>
            <person name="Sato K."/>
        </authorList>
    </citation>
    <scope>NUCLEOTIDE SEQUENCE</scope>
    <source>
        <tissue evidence="6">Shoot and root</tissue>
    </source>
</reference>
<evidence type="ECO:0000256" key="2">
    <source>
        <dbReference type="ARBA" id="ARBA00022980"/>
    </source>
</evidence>
<dbReference type="GO" id="GO:1990904">
    <property type="term" value="C:ribonucleoprotein complex"/>
    <property type="evidence" value="ECO:0007669"/>
    <property type="project" value="UniProtKB-KW"/>
</dbReference>
<dbReference type="PANTHER" id="PTHR11524:SF16">
    <property type="entry name" value="LARGE RIBOSOMAL SUBUNIT PROTEIN UL30"/>
    <property type="match status" value="1"/>
</dbReference>
<dbReference type="EMBL" id="AK362712">
    <property type="protein sequence ID" value="BAJ93916.1"/>
    <property type="molecule type" value="mRNA"/>
</dbReference>
<evidence type="ECO:0000313" key="6">
    <source>
        <dbReference type="EMBL" id="BAJ93916.1"/>
    </source>
</evidence>
<dbReference type="NCBIfam" id="TIGR01310">
    <property type="entry name" value="uL30_euk"/>
    <property type="match status" value="1"/>
</dbReference>
<dbReference type="PANTHER" id="PTHR11524">
    <property type="entry name" value="60S RIBOSOMAL PROTEIN L7"/>
    <property type="match status" value="1"/>
</dbReference>
<keyword evidence="3" id="KW-0687">Ribonucleoprotein</keyword>